<evidence type="ECO:0000256" key="2">
    <source>
        <dbReference type="SAM" id="Phobius"/>
    </source>
</evidence>
<keyword evidence="4" id="KW-1185">Reference proteome</keyword>
<comment type="caution">
    <text evidence="3">The sequence shown here is derived from an EMBL/GenBank/DDBJ whole genome shotgun (WGS) entry which is preliminary data.</text>
</comment>
<keyword evidence="2" id="KW-0472">Membrane</keyword>
<evidence type="ECO:0000256" key="1">
    <source>
        <dbReference type="SAM" id="MobiDB-lite"/>
    </source>
</evidence>
<feature type="compositionally biased region" description="Low complexity" evidence="1">
    <location>
        <begin position="206"/>
        <end position="221"/>
    </location>
</feature>
<evidence type="ECO:0000313" key="4">
    <source>
        <dbReference type="Proteomes" id="UP000266152"/>
    </source>
</evidence>
<feature type="compositionally biased region" description="Basic and acidic residues" evidence="1">
    <location>
        <begin position="262"/>
        <end position="271"/>
    </location>
</feature>
<dbReference type="AlphaFoldDB" id="A0A395S2L2"/>
<organism evidence="3 4">
    <name type="scientific">Fusarium sporotrichioides</name>
    <dbReference type="NCBI Taxonomy" id="5514"/>
    <lineage>
        <taxon>Eukaryota</taxon>
        <taxon>Fungi</taxon>
        <taxon>Dikarya</taxon>
        <taxon>Ascomycota</taxon>
        <taxon>Pezizomycotina</taxon>
        <taxon>Sordariomycetes</taxon>
        <taxon>Hypocreomycetidae</taxon>
        <taxon>Hypocreales</taxon>
        <taxon>Nectriaceae</taxon>
        <taxon>Fusarium</taxon>
    </lineage>
</organism>
<dbReference type="Proteomes" id="UP000266152">
    <property type="component" value="Unassembled WGS sequence"/>
</dbReference>
<gene>
    <name evidence="3" type="ORF">FSPOR_6598</name>
</gene>
<name>A0A395S2L2_FUSSP</name>
<accession>A0A395S2L2</accession>
<feature type="compositionally biased region" description="Low complexity" evidence="1">
    <location>
        <begin position="229"/>
        <end position="238"/>
    </location>
</feature>
<feature type="transmembrane region" description="Helical" evidence="2">
    <location>
        <begin position="36"/>
        <end position="56"/>
    </location>
</feature>
<feature type="region of interest" description="Disordered" evidence="1">
    <location>
        <begin position="206"/>
        <end position="292"/>
    </location>
</feature>
<reference evidence="3 4" key="1">
    <citation type="journal article" date="2018" name="PLoS Pathog.">
        <title>Evolution of structural diversity of trichothecenes, a family of toxins produced by plant pathogenic and entomopathogenic fungi.</title>
        <authorList>
            <person name="Proctor R.H."/>
            <person name="McCormick S.P."/>
            <person name="Kim H.S."/>
            <person name="Cardoza R.E."/>
            <person name="Stanley A.M."/>
            <person name="Lindo L."/>
            <person name="Kelly A."/>
            <person name="Brown D.W."/>
            <person name="Lee T."/>
            <person name="Vaughan M.M."/>
            <person name="Alexander N.J."/>
            <person name="Busman M."/>
            <person name="Gutierrez S."/>
        </authorList>
    </citation>
    <scope>NUCLEOTIDE SEQUENCE [LARGE SCALE GENOMIC DNA]</scope>
    <source>
        <strain evidence="3 4">NRRL 3299</strain>
    </source>
</reference>
<proteinExistence type="predicted"/>
<keyword evidence="2" id="KW-1133">Transmembrane helix</keyword>
<sequence length="292" mass="32471">MAPTSANIGSWSRLSSIHARSKKCYSWDCLSPSEQAGIIVSVVATSMVLLFVYMYYLGRVTIAHQEVVMRRQRRQRRRRTNQTLVHPVALVQLPIAPQYPSQDIVYTYTPFIYQSADQVNNFQSQTTRILIPQHPIPAVAPLHPTTYAGYPVVHVQGQNDYHQTGHRSVSVLTSAPSERSSRRHTEWLRRLRRVFGLPLGRASTIASDSIPSTPIIPPSGRDGSRRGPRLGLPGPGRTRLGRSHYSGSERTLDAGYLGLGARHQDGERRETTGIQSPPSAVATVHSDDYDSV</sequence>
<dbReference type="EMBL" id="PXOF01000093">
    <property type="protein sequence ID" value="RGP66475.1"/>
    <property type="molecule type" value="Genomic_DNA"/>
</dbReference>
<protein>
    <submittedName>
        <fullName evidence="3">L-aminoadipate-semialdehyde dehydrogenase large subunit</fullName>
    </submittedName>
</protein>
<keyword evidence="2" id="KW-0812">Transmembrane</keyword>
<evidence type="ECO:0000313" key="3">
    <source>
        <dbReference type="EMBL" id="RGP66475.1"/>
    </source>
</evidence>